<proteinExistence type="predicted"/>
<dbReference type="SUPFAM" id="SSF49785">
    <property type="entry name" value="Galactose-binding domain-like"/>
    <property type="match status" value="1"/>
</dbReference>
<protein>
    <recommendedName>
        <fullName evidence="3">Glycosyl hydrolases family 2 sugar binding domain-containing protein</fullName>
    </recommendedName>
</protein>
<reference evidence="1 2" key="1">
    <citation type="submission" date="2016-05" db="EMBL/GenBank/DDBJ databases">
        <title>Paenibacillus sp. 1ZS3-15 nov., isolated from the rhizosphere soil.</title>
        <authorList>
            <person name="Zhang X.X."/>
            <person name="Zhang J."/>
        </authorList>
    </citation>
    <scope>NUCLEOTIDE SEQUENCE [LARGE SCALE GENOMIC DNA]</scope>
    <source>
        <strain evidence="1 2">1ZS3-15</strain>
    </source>
</reference>
<dbReference type="PANTHER" id="PTHR36848:SF2">
    <property type="entry name" value="SECRETED PROTEIN"/>
    <property type="match status" value="1"/>
</dbReference>
<sequence length="1284" mass="144511">MNYKNLRESFASPDPDFGPVPFWWWSAEEVTPERIRWQLQKFRSGGLRNIGIINIAPTGPQYGSVADDPPYFSERWWSMFEVALREAQRLGMRIFFYDQIGFSGTNFPAHLVAEHPEWAGYQLRRLAHGEELTEGAVLLTEIGGYRYITVRQGFNWLDKSATEQLYDRIYGEFERRFPNELGRTIGGSFQDELPSMPLWTDSLPKLYDQRYGEDLIAALPALFEDMEGASLIRRRVYELATELAEEAVFKLQYEWHKRHNMLQCCDQAGPARRADLHGAQRLYLDYMRTHRWYNAAGSDMDGEIKPHASMVHLHGGKRVFLESFHTSGWGGTMEETMHWLVPWLQSGVTLYSPHSVYYSTRGGWWEWAPPDTGWRQPYYEHYGVFADTVSRACWLLTQGTHVADVAVHYPSHAACGWMSLSDGGPLQHPMAVANMMPHKRIAHVQEVYQSLTGRWNRKERNQPGALRSACIDFDVTDDSALEIAKVSDGKLRIGDESFSALLLCGTTLMDDAALAKVEDWVATGGLVIAVQCGEDDPVLEGAIYVSSTQEALEILKSKSLGRVKGPNMPLMRRTEDADIFLLLPEAGELLPMHEPSSEGARPLQSARYRLRTAGYPQLWDPVSGQVSPISYSRDGEWVELEVEFDDWPAAFVVCPWDHKEAEVFSQSTPPSDRLAQPAEVPALPAEQCPMAELHNWEVLAVSTLDNRYGDFDLHGGQTAFAPIERRELLVACEESEADGIAANWHVSNFDDSVWKKRLWSEAAYWEASRDQSFDESSIWRVVYSNTLGDLSFRTWAGRMGRVPRKFLNLGMADLGNKIWARTHVVTPKAGTYWLRTESNAAIALWVNGERITFRGGPEEQTSAVNLKHGANSLLLCAEALANGLIRTGVTLCEEEQEPLPKWIYSPTPNPKTRLSYTISEKGKGAISRVRVIFCAKERVALYVNGKQMSEHGDFNPYIRQGQEEIDLTQYWHGGDNIIELVMPEGQGVAMVDGVIERVDGSNQMFCTGPLWLNEQGQFSEVLHEAVLQFAETETMWLPGRTHPLPNVGWLMPDAKPTSQPLPFVRDTSQLGKAIWLRFLLPAGATALQVICAGACECWIDGEQKAIRDSQARFEAQLAGTMAALRIVPSDMSTETDVLLAPIRFEVAKVQGQLGDWRSALCLPHHSGVVEYESMLEWHEGNNAVLELGHVRGTAEIWLNGKPLGVRAWGPYRFKLDCGPGTHHLRIRVTNTLGTHYEIGRPSSNVGGSTNPKVSYWQPDSMPEHWEKAFAAGGLYGPVRLYTDK</sequence>
<evidence type="ECO:0000313" key="2">
    <source>
        <dbReference type="Proteomes" id="UP000078454"/>
    </source>
</evidence>
<dbReference type="Proteomes" id="UP000078454">
    <property type="component" value="Unassembled WGS sequence"/>
</dbReference>
<dbReference type="OrthoDB" id="9801077at2"/>
<comment type="caution">
    <text evidence="1">The sequence shown here is derived from an EMBL/GenBank/DDBJ whole genome shotgun (WGS) entry which is preliminary data.</text>
</comment>
<dbReference type="InterPro" id="IPR053161">
    <property type="entry name" value="Ulvan_degrading_GH"/>
</dbReference>
<dbReference type="RefSeq" id="WP_068669899.1">
    <property type="nucleotide sequence ID" value="NZ_LYPB01000090.1"/>
</dbReference>
<dbReference type="EMBL" id="LYPB01000090">
    <property type="protein sequence ID" value="OAS14359.1"/>
    <property type="molecule type" value="Genomic_DNA"/>
</dbReference>
<dbReference type="Gene3D" id="2.60.120.260">
    <property type="entry name" value="Galactose-binding domain-like"/>
    <property type="match status" value="2"/>
</dbReference>
<evidence type="ECO:0008006" key="3">
    <source>
        <dbReference type="Google" id="ProtNLM"/>
    </source>
</evidence>
<dbReference type="STRING" id="1850517.A8708_13265"/>
<keyword evidence="2" id="KW-1185">Reference proteome</keyword>
<accession>A0A197ZYT1</accession>
<name>A0A197ZYT1_9BACL</name>
<dbReference type="InterPro" id="IPR008979">
    <property type="entry name" value="Galactose-bd-like_sf"/>
</dbReference>
<organism evidence="1 2">
    <name type="scientific">Paenibacillus oryzisoli</name>
    <dbReference type="NCBI Taxonomy" id="1850517"/>
    <lineage>
        <taxon>Bacteria</taxon>
        <taxon>Bacillati</taxon>
        <taxon>Bacillota</taxon>
        <taxon>Bacilli</taxon>
        <taxon>Bacillales</taxon>
        <taxon>Paenibacillaceae</taxon>
        <taxon>Paenibacillus</taxon>
    </lineage>
</organism>
<dbReference type="PANTHER" id="PTHR36848">
    <property type="entry name" value="DNA-BINDING PROTEIN (PUTATIVE SECRETED PROTEIN)-RELATED"/>
    <property type="match status" value="1"/>
</dbReference>
<evidence type="ECO:0000313" key="1">
    <source>
        <dbReference type="EMBL" id="OAS14359.1"/>
    </source>
</evidence>
<gene>
    <name evidence="1" type="ORF">A8708_13265</name>
</gene>